<feature type="domain" description="NodB homology" evidence="1">
    <location>
        <begin position="76"/>
        <end position="257"/>
    </location>
</feature>
<evidence type="ECO:0000313" key="3">
    <source>
        <dbReference type="Proteomes" id="UP001501710"/>
    </source>
</evidence>
<dbReference type="Gene3D" id="3.20.20.370">
    <property type="entry name" value="Glycoside hydrolase/deacetylase"/>
    <property type="match status" value="1"/>
</dbReference>
<dbReference type="PANTHER" id="PTHR10587">
    <property type="entry name" value="GLYCOSYL TRANSFERASE-RELATED"/>
    <property type="match status" value="1"/>
</dbReference>
<dbReference type="Proteomes" id="UP001501710">
    <property type="component" value="Unassembled WGS sequence"/>
</dbReference>
<organism evidence="2 3">
    <name type="scientific">Actinomadura meridiana</name>
    <dbReference type="NCBI Taxonomy" id="559626"/>
    <lineage>
        <taxon>Bacteria</taxon>
        <taxon>Bacillati</taxon>
        <taxon>Actinomycetota</taxon>
        <taxon>Actinomycetes</taxon>
        <taxon>Streptosporangiales</taxon>
        <taxon>Thermomonosporaceae</taxon>
        <taxon>Actinomadura</taxon>
    </lineage>
</organism>
<dbReference type="PROSITE" id="PS51318">
    <property type="entry name" value="TAT"/>
    <property type="match status" value="1"/>
</dbReference>
<gene>
    <name evidence="2" type="ORF">GCM10022254_69290</name>
</gene>
<evidence type="ECO:0000259" key="1">
    <source>
        <dbReference type="PROSITE" id="PS51677"/>
    </source>
</evidence>
<protein>
    <recommendedName>
        <fullName evidence="1">NodB homology domain-containing protein</fullName>
    </recommendedName>
</protein>
<dbReference type="EMBL" id="BAABAS010000027">
    <property type="protein sequence ID" value="GAA4241245.1"/>
    <property type="molecule type" value="Genomic_DNA"/>
</dbReference>
<evidence type="ECO:0000313" key="2">
    <source>
        <dbReference type="EMBL" id="GAA4241245.1"/>
    </source>
</evidence>
<dbReference type="InterPro" id="IPR050248">
    <property type="entry name" value="Polysacc_deacetylase_ArnD"/>
</dbReference>
<dbReference type="Pfam" id="PF01522">
    <property type="entry name" value="Polysacc_deac_1"/>
    <property type="match status" value="1"/>
</dbReference>
<dbReference type="InterPro" id="IPR002509">
    <property type="entry name" value="NODB_dom"/>
</dbReference>
<dbReference type="InterPro" id="IPR011330">
    <property type="entry name" value="Glyco_hydro/deAcase_b/a-brl"/>
</dbReference>
<accession>A0ABP8CP90</accession>
<dbReference type="SUPFAM" id="SSF88713">
    <property type="entry name" value="Glycoside hydrolase/deacetylase"/>
    <property type="match status" value="1"/>
</dbReference>
<keyword evidence="3" id="KW-1185">Reference proteome</keyword>
<comment type="caution">
    <text evidence="2">The sequence shown here is derived from an EMBL/GenBank/DDBJ whole genome shotgun (WGS) entry which is preliminary data.</text>
</comment>
<sequence length="279" mass="30198">MSETGDRDARPAPARRKVIKGLGIAAGGLALGAGVGAAAPRDDDHEAKASAIPIAGPWRPSHGHVDVTWSVDTSQKLVALTFDDGPMPKWTPMVHDILDQERVKATFFLVGQRLVHHARIVHGRMDRHEAGNHTWTHADLAQLTHPDACRQVQRAHAAITRITGKEPKHLRPPYGRLGGATLSAAGKFGYDITLWSIKMLEKTYQDHPPQLVDYIVNNTQPGTIVLAHDTGNPDRLVALRNLVPMIRGLRAKGFEFVTVSELTAAAGPPPAPPTEALHA</sequence>
<reference evidence="3" key="1">
    <citation type="journal article" date="2019" name="Int. J. Syst. Evol. Microbiol.">
        <title>The Global Catalogue of Microorganisms (GCM) 10K type strain sequencing project: providing services to taxonomists for standard genome sequencing and annotation.</title>
        <authorList>
            <consortium name="The Broad Institute Genomics Platform"/>
            <consortium name="The Broad Institute Genome Sequencing Center for Infectious Disease"/>
            <person name="Wu L."/>
            <person name="Ma J."/>
        </authorList>
    </citation>
    <scope>NUCLEOTIDE SEQUENCE [LARGE SCALE GENOMIC DNA]</scope>
    <source>
        <strain evidence="3">JCM 17440</strain>
    </source>
</reference>
<name>A0ABP8CP90_9ACTN</name>
<dbReference type="PROSITE" id="PS51677">
    <property type="entry name" value="NODB"/>
    <property type="match status" value="1"/>
</dbReference>
<dbReference type="CDD" id="cd10917">
    <property type="entry name" value="CE4_NodB_like_6s_7s"/>
    <property type="match status" value="1"/>
</dbReference>
<dbReference type="RefSeq" id="WP_344906140.1">
    <property type="nucleotide sequence ID" value="NZ_BAABAS010000027.1"/>
</dbReference>
<proteinExistence type="predicted"/>
<dbReference type="InterPro" id="IPR006311">
    <property type="entry name" value="TAT_signal"/>
</dbReference>